<dbReference type="PROSITE" id="PS00519">
    <property type="entry name" value="HTH_ASNC_1"/>
    <property type="match status" value="1"/>
</dbReference>
<dbReference type="Pfam" id="PF13412">
    <property type="entry name" value="HTH_24"/>
    <property type="match status" value="1"/>
</dbReference>
<keyword evidence="3" id="KW-0804">Transcription</keyword>
<dbReference type="InterPro" id="IPR019887">
    <property type="entry name" value="Tscrpt_reg_AsnC/Lrp_C"/>
</dbReference>
<dbReference type="CDD" id="cd00090">
    <property type="entry name" value="HTH_ARSR"/>
    <property type="match status" value="1"/>
</dbReference>
<evidence type="ECO:0000313" key="6">
    <source>
        <dbReference type="Proteomes" id="UP001499967"/>
    </source>
</evidence>
<dbReference type="PROSITE" id="PS50956">
    <property type="entry name" value="HTH_ASNC_2"/>
    <property type="match status" value="1"/>
</dbReference>
<accession>A0ABN1PEZ3</accession>
<dbReference type="PRINTS" id="PR00033">
    <property type="entry name" value="HTHASNC"/>
</dbReference>
<keyword evidence="6" id="KW-1185">Reference proteome</keyword>
<feature type="domain" description="HTH asnC-type" evidence="4">
    <location>
        <begin position="7"/>
        <end position="68"/>
    </location>
</feature>
<evidence type="ECO:0000256" key="3">
    <source>
        <dbReference type="ARBA" id="ARBA00023163"/>
    </source>
</evidence>
<organism evidence="5 6">
    <name type="scientific">Pseudonocardia zijingensis</name>
    <dbReference type="NCBI Taxonomy" id="153376"/>
    <lineage>
        <taxon>Bacteria</taxon>
        <taxon>Bacillati</taxon>
        <taxon>Actinomycetota</taxon>
        <taxon>Actinomycetes</taxon>
        <taxon>Pseudonocardiales</taxon>
        <taxon>Pseudonocardiaceae</taxon>
        <taxon>Pseudonocardia</taxon>
    </lineage>
</organism>
<dbReference type="InterPro" id="IPR036390">
    <property type="entry name" value="WH_DNA-bd_sf"/>
</dbReference>
<dbReference type="SMART" id="SM00344">
    <property type="entry name" value="HTH_ASNC"/>
    <property type="match status" value="1"/>
</dbReference>
<dbReference type="Gene3D" id="3.30.70.920">
    <property type="match status" value="1"/>
</dbReference>
<keyword evidence="1" id="KW-0805">Transcription regulation</keyword>
<keyword evidence="2" id="KW-0238">DNA-binding</keyword>
<gene>
    <name evidence="5" type="ORF">GCM10009559_12630</name>
</gene>
<name>A0ABN1PEZ3_9PSEU</name>
<evidence type="ECO:0000256" key="2">
    <source>
        <dbReference type="ARBA" id="ARBA00023125"/>
    </source>
</evidence>
<dbReference type="InterPro" id="IPR019885">
    <property type="entry name" value="Tscrpt_reg_HTH_AsnC-type_CS"/>
</dbReference>
<evidence type="ECO:0000313" key="5">
    <source>
        <dbReference type="EMBL" id="GAA0927053.1"/>
    </source>
</evidence>
<dbReference type="InterPro" id="IPR011991">
    <property type="entry name" value="ArsR-like_HTH"/>
</dbReference>
<dbReference type="InterPro" id="IPR000485">
    <property type="entry name" value="AsnC-type_HTH_dom"/>
</dbReference>
<sequence length="162" mass="17934">MERSNGVDATDRRLLELLIEDPRLSNRALARAIGMSPSAVGERLERLQKRGVIRGFTADVDPAALGYALEVVVAIQLRQGKPVRDTVESLRAIPEVRSVQLVTGRWDLLLTFLVRDQLHLREILLGDVWAVADFQHSESMIILQTWTSPTPLGAALEEGDAS</sequence>
<reference evidence="5 6" key="1">
    <citation type="journal article" date="2019" name="Int. J. Syst. Evol. Microbiol.">
        <title>The Global Catalogue of Microorganisms (GCM) 10K type strain sequencing project: providing services to taxonomists for standard genome sequencing and annotation.</title>
        <authorList>
            <consortium name="The Broad Institute Genomics Platform"/>
            <consortium name="The Broad Institute Genome Sequencing Center for Infectious Disease"/>
            <person name="Wu L."/>
            <person name="Ma J."/>
        </authorList>
    </citation>
    <scope>NUCLEOTIDE SEQUENCE [LARGE SCALE GENOMIC DNA]</scope>
    <source>
        <strain evidence="5 6">JCM 11117</strain>
    </source>
</reference>
<dbReference type="SUPFAM" id="SSF54909">
    <property type="entry name" value="Dimeric alpha+beta barrel"/>
    <property type="match status" value="1"/>
</dbReference>
<evidence type="ECO:0000259" key="4">
    <source>
        <dbReference type="PROSITE" id="PS50956"/>
    </source>
</evidence>
<dbReference type="PANTHER" id="PTHR30154">
    <property type="entry name" value="LEUCINE-RESPONSIVE REGULATORY PROTEIN"/>
    <property type="match status" value="1"/>
</dbReference>
<proteinExistence type="predicted"/>
<dbReference type="InterPro" id="IPR019888">
    <property type="entry name" value="Tscrpt_reg_AsnC-like"/>
</dbReference>
<dbReference type="Gene3D" id="1.10.10.10">
    <property type="entry name" value="Winged helix-like DNA-binding domain superfamily/Winged helix DNA-binding domain"/>
    <property type="match status" value="1"/>
</dbReference>
<dbReference type="InterPro" id="IPR036388">
    <property type="entry name" value="WH-like_DNA-bd_sf"/>
</dbReference>
<dbReference type="Proteomes" id="UP001499967">
    <property type="component" value="Unassembled WGS sequence"/>
</dbReference>
<dbReference type="EMBL" id="BAAAHP010000033">
    <property type="protein sequence ID" value="GAA0927053.1"/>
    <property type="molecule type" value="Genomic_DNA"/>
</dbReference>
<protein>
    <submittedName>
        <fullName evidence="5">Lrp/AsnC family transcriptional regulator</fullName>
    </submittedName>
</protein>
<comment type="caution">
    <text evidence="5">The sequence shown here is derived from an EMBL/GenBank/DDBJ whole genome shotgun (WGS) entry which is preliminary data.</text>
</comment>
<dbReference type="PANTHER" id="PTHR30154:SF34">
    <property type="entry name" value="TRANSCRIPTIONAL REGULATOR AZLB"/>
    <property type="match status" value="1"/>
</dbReference>
<dbReference type="InterPro" id="IPR011008">
    <property type="entry name" value="Dimeric_a/b-barrel"/>
</dbReference>
<dbReference type="SUPFAM" id="SSF46785">
    <property type="entry name" value="Winged helix' DNA-binding domain"/>
    <property type="match status" value="1"/>
</dbReference>
<evidence type="ECO:0000256" key="1">
    <source>
        <dbReference type="ARBA" id="ARBA00023015"/>
    </source>
</evidence>
<dbReference type="Pfam" id="PF01037">
    <property type="entry name" value="AsnC_trans_reg"/>
    <property type="match status" value="1"/>
</dbReference>